<evidence type="ECO:0000256" key="3">
    <source>
        <dbReference type="ARBA" id="ARBA00022737"/>
    </source>
</evidence>
<dbReference type="OrthoDB" id="5986471at2759"/>
<feature type="chain" id="PRO_5029523788" description="PKD/REJ-like domain-containing protein" evidence="8">
    <location>
        <begin position="21"/>
        <end position="2152"/>
    </location>
</feature>
<evidence type="ECO:0000256" key="6">
    <source>
        <dbReference type="SAM" id="MobiDB-lite"/>
    </source>
</evidence>
<dbReference type="EnsemblMetazoa" id="CLYHEMT008152.1">
    <property type="protein sequence ID" value="CLYHEMP008152.1"/>
    <property type="gene ID" value="CLYHEMG008152"/>
</dbReference>
<evidence type="ECO:0000256" key="1">
    <source>
        <dbReference type="ARBA" id="ARBA00004370"/>
    </source>
</evidence>
<keyword evidence="11" id="KW-1185">Reference proteome</keyword>
<dbReference type="Pfam" id="PF02010">
    <property type="entry name" value="REJ"/>
    <property type="match status" value="1"/>
</dbReference>
<evidence type="ECO:0000259" key="9">
    <source>
        <dbReference type="Pfam" id="PF02010"/>
    </source>
</evidence>
<evidence type="ECO:0000256" key="2">
    <source>
        <dbReference type="ARBA" id="ARBA00022692"/>
    </source>
</evidence>
<name>A0A7M5VDU3_9CNID</name>
<dbReference type="Proteomes" id="UP000594262">
    <property type="component" value="Unplaced"/>
</dbReference>
<feature type="compositionally biased region" description="Low complexity" evidence="6">
    <location>
        <begin position="1318"/>
        <end position="1329"/>
    </location>
</feature>
<evidence type="ECO:0000256" key="7">
    <source>
        <dbReference type="SAM" id="Phobius"/>
    </source>
</evidence>
<keyword evidence="3" id="KW-0677">Repeat</keyword>
<feature type="transmembrane region" description="Helical" evidence="7">
    <location>
        <begin position="2103"/>
        <end position="2124"/>
    </location>
</feature>
<dbReference type="GO" id="GO:0006816">
    <property type="term" value="P:calcium ion transport"/>
    <property type="evidence" value="ECO:0007669"/>
    <property type="project" value="TreeGrafter"/>
</dbReference>
<feature type="region of interest" description="Disordered" evidence="6">
    <location>
        <begin position="1316"/>
        <end position="1655"/>
    </location>
</feature>
<feature type="signal peptide" evidence="8">
    <location>
        <begin position="1"/>
        <end position="20"/>
    </location>
</feature>
<feature type="compositionally biased region" description="Low complexity" evidence="6">
    <location>
        <begin position="1198"/>
        <end position="1257"/>
    </location>
</feature>
<evidence type="ECO:0000256" key="5">
    <source>
        <dbReference type="ARBA" id="ARBA00023136"/>
    </source>
</evidence>
<dbReference type="GO" id="GO:0005261">
    <property type="term" value="F:monoatomic cation channel activity"/>
    <property type="evidence" value="ECO:0007669"/>
    <property type="project" value="TreeGrafter"/>
</dbReference>
<dbReference type="InterPro" id="IPR002859">
    <property type="entry name" value="PKD/REJ-like"/>
</dbReference>
<evidence type="ECO:0000256" key="8">
    <source>
        <dbReference type="SAM" id="SignalP"/>
    </source>
</evidence>
<dbReference type="Pfam" id="PF01825">
    <property type="entry name" value="GPS"/>
    <property type="match status" value="1"/>
</dbReference>
<dbReference type="InterPro" id="IPR035986">
    <property type="entry name" value="PKD_dom_sf"/>
</dbReference>
<dbReference type="PANTHER" id="PTHR46730:SF1">
    <property type="entry name" value="PLAT DOMAIN-CONTAINING PROTEIN"/>
    <property type="match status" value="1"/>
</dbReference>
<comment type="subcellular location">
    <subcellularLocation>
        <location evidence="1">Membrane</location>
    </subcellularLocation>
</comment>
<feature type="compositionally biased region" description="Basic and acidic residues" evidence="6">
    <location>
        <begin position="1273"/>
        <end position="1283"/>
    </location>
</feature>
<dbReference type="PANTHER" id="PTHR46730">
    <property type="entry name" value="POLYCYSTIN-1"/>
    <property type="match status" value="1"/>
</dbReference>
<dbReference type="SUPFAM" id="SSF49299">
    <property type="entry name" value="PKD domain"/>
    <property type="match status" value="1"/>
</dbReference>
<organism evidence="10 11">
    <name type="scientific">Clytia hemisphaerica</name>
    <dbReference type="NCBI Taxonomy" id="252671"/>
    <lineage>
        <taxon>Eukaryota</taxon>
        <taxon>Metazoa</taxon>
        <taxon>Cnidaria</taxon>
        <taxon>Hydrozoa</taxon>
        <taxon>Hydroidolina</taxon>
        <taxon>Leptothecata</taxon>
        <taxon>Obeliida</taxon>
        <taxon>Clytiidae</taxon>
        <taxon>Clytia</taxon>
    </lineage>
</organism>
<feature type="compositionally biased region" description="Gly residues" evidence="6">
    <location>
        <begin position="1389"/>
        <end position="1403"/>
    </location>
</feature>
<feature type="domain" description="PKD/REJ-like" evidence="9">
    <location>
        <begin position="792"/>
        <end position="1183"/>
    </location>
</feature>
<protein>
    <recommendedName>
        <fullName evidence="9">PKD/REJ-like domain-containing protein</fullName>
    </recommendedName>
</protein>
<keyword evidence="5 7" id="KW-0472">Membrane</keyword>
<keyword evidence="2 7" id="KW-0812">Transmembrane</keyword>
<sequence>MNWLPSYLWFVIHFIDLVIGGQVIENHHIFTQCRKVKENVFHDQTNTLTFISSYNYNDSSCERNCNDHQASVRLLLPSFPACFCTDDKNIGELYKQHYQPCDNQVNTTCDIISKACPFDSTFTISDIKIQTLKDAKVSVEQEIDVTGFQKDDFTSFPYSFWNDDISPRIRQIPKYFMTFRISGWHLVSYQGESAFFNTRMLGVHDGPFNVSEDQLHDFKVKAPDYAAVGESFHCTMSVGPAVDFSVVFRLDSEIQEFESADAIEFELKDNPLYGSITHQECVQSSVYKNDTKSDDETYVAKTSQDMLDVCGQNADFPINRPFPDYAQRCITYIMGMSELFYTTCEKDCTFNTFDRMKLSDKSACTRNMRINFDVTLSRSKQSPGISICEANIVSNIWTGQQKKTVKEIIIQERITGFELTSLVENSNYPSNQTVYPVSFTIATGTDVTLFAYVENYEKINSTDSNFVGNLNIHNRTGPITIYGEAYNGVSHLNNSWTINIWHPIKHVKVWCEPPTVLEGEEFTAIMAFRGGSKVNVTFDTFAMKNETLGVLLDGGVNDTVFINVTKRFDTCGVYKMEGLIRNPVSPGQGVDWQTYFPEESNLVYEITVVCPISNLVVDSNPPNNTIGNTFLDLGQKIYLDINIEATSSVQYNISWGDGKEDSKLQEIIKPFRLHHVYTQKDSYTITVLASNGIKSLYNSMTVEIKSCVPTIHAESSSAELPLLLTVGTENFVKYMYQYEKIECEKSSSKFLKVQQTRLFGEESGIEILNADAVTTNLEDKVIIYKMDRNTNKGNYTLTLDLAIDQEGTLIQHILKISLVNAAFFAVLANSDAISISRNTKKHGVTQFYEIEFDASGSYDAENRIQWTDFEYRWYCQLNDTSNLPDSLPGDSICLPENRTQITTGTNKQGFLYIDSSKLLANQKYQIIVEIEYNMTVVQTVQLVTVLDGVVPVLTIKCVSNCQSAVNPLEKVMLEFECKDCSPQDIESIKNIWKIADKENNGTSTDFIIKKQNEQSIEIDPGTFKHGKTYDVSLTASYPEGTQSSEASYSINVAVVPEAGMCTVVPSEGIALETDFLLSCKFWKNEYNTKLQYKYFYRIGTSQDANSWKLLNPTDNEALHSAILPAGLAVNDYKVAIKPRVFNVFGAFKDFGEIVIRVNQSSNLTIPTVEELSQMDMTTFLAVSNQLASSSGSNTGDIGSNFGSNTGSSGSNTGSSGSNTGNSGSNTGHSGSNTGNSGSNTGSSGSNTGNSGSNTGNNADSNTVSGGGSGSMSEEEKRKAEEERAELNTNLINQLVTYQPASMEGFEALSSVLSALIPGSSSSSSSNSGASNGGNGNSNSGNGNSNSGNENSNTGNENGNSNSGNGNSNSGNENSNTGNENGNANSGNGNSNGGSGNSNGGGNGNSNHGNSNGGSGSNNENGNSNNGNGNSNNGNGNSNNGNGNSNNGNGNSNNRNGNSNNENGNSNNGNGNSNNGNGNSNNGNGNSNNGNGNSNNENGNSNNGNGNSNNGNGNSNNGNGNSNNGNGNSNNGNGNSNNGNGNSNNGNGNSNNGNGNSNNENGNSNNGNGNSNNGNGNSNNGNGNSNNGKGNSNNVNGNPNNGNGNSNSGNTGSNEGSGENSHTSSSGNDGNSNTGSGSSGGDDSNRVPKPSISKKEQDAVVKALDSLTTSLASIVQSSKVGAVQFKQATAGIFDSLSTTFDNSLALQEYDHYQADHNPNQDVNTNLKKEAPTSFQAGQQISKLVECLGRLSVAMGQTTVILDKPPVKVETKLFALALEKHIGTKYAGADLNTNDGSPYNFKLPSNTTDFLLPEYWSKNVVAKQLNFAKNIFSTDPIRSKFMKTKINGLEFQNNGQQIAIKNITKAITIAVESQPTDSSKSTRVSLYLPSYPIFETVRLQNLDCPLVVTVKYLQDSSNEQQSTNPCQERINEDQEQPELTVLMQYGQSPTTKEYDYKALFPAPDGVVGQATNDNNIVRLTENTFLVKNLRMLKHINQASNSNNTIYFSFTYNGTLPNARVITNEFNYDTIEFRSAYNYSLDVTCRSCMYWNKEKRLWDDSGVEIDVEMTTETRTYCKATHLTSFGGLYIAPNPIPTPSFQSLKEGYTLLVTVLSLLLVYILAIVFVRKRDRNFADKVNISLVCTKLFPVVVRTG</sequence>
<evidence type="ECO:0000313" key="11">
    <source>
        <dbReference type="Proteomes" id="UP000594262"/>
    </source>
</evidence>
<accession>A0A7M5VDU3</accession>
<dbReference type="GO" id="GO:0005886">
    <property type="term" value="C:plasma membrane"/>
    <property type="evidence" value="ECO:0007669"/>
    <property type="project" value="TreeGrafter"/>
</dbReference>
<feature type="region of interest" description="Disordered" evidence="6">
    <location>
        <begin position="1190"/>
        <end position="1283"/>
    </location>
</feature>
<evidence type="ECO:0000313" key="10">
    <source>
        <dbReference type="EnsemblMetazoa" id="CLYHEMP008152.1"/>
    </source>
</evidence>
<feature type="compositionally biased region" description="Low complexity" evidence="6">
    <location>
        <begin position="1336"/>
        <end position="1388"/>
    </location>
</feature>
<proteinExistence type="predicted"/>
<feature type="compositionally biased region" description="Low complexity" evidence="6">
    <location>
        <begin position="1416"/>
        <end position="1635"/>
    </location>
</feature>
<evidence type="ECO:0000256" key="4">
    <source>
        <dbReference type="ARBA" id="ARBA00022989"/>
    </source>
</evidence>
<keyword evidence="4 7" id="KW-1133">Transmembrane helix</keyword>
<keyword evidence="8" id="KW-0732">Signal</keyword>
<dbReference type="InterPro" id="IPR000203">
    <property type="entry name" value="GPS"/>
</dbReference>
<reference evidence="10" key="1">
    <citation type="submission" date="2021-01" db="UniProtKB">
        <authorList>
            <consortium name="EnsemblMetazoa"/>
        </authorList>
    </citation>
    <scope>IDENTIFICATION</scope>
</reference>